<sequence length="182" mass="19677">MQGLAGILDRAVALMPPLQSLVVAIVYCVGLVCAISALRGFAAVNDQRLAPRGWSQAGWQGPTFLLILALAFVSLSQVISACLMTLFGMDQTYAASEVFAYAPQLLKPAQSDMGRRLLVSIVRILQFIGLLAFIRGLYVANLSALFPYRRLLSKGLTHMTGGICAMNMPAFLQLIQMLLLGE</sequence>
<feature type="transmembrane region" description="Helical" evidence="1">
    <location>
        <begin position="21"/>
        <end position="44"/>
    </location>
</feature>
<evidence type="ECO:0000313" key="3">
    <source>
        <dbReference type="Proteomes" id="UP000327108"/>
    </source>
</evidence>
<dbReference type="Proteomes" id="UP000327108">
    <property type="component" value="Unassembled WGS sequence"/>
</dbReference>
<dbReference type="RefSeq" id="WP_151093434.1">
    <property type="nucleotide sequence ID" value="NZ_VYXQ01000008.1"/>
</dbReference>
<feature type="transmembrane region" description="Helical" evidence="1">
    <location>
        <begin position="117"/>
        <end position="138"/>
    </location>
</feature>
<dbReference type="EMBL" id="VYXQ01000008">
    <property type="protein sequence ID" value="KAA9368336.1"/>
    <property type="molecule type" value="Genomic_DNA"/>
</dbReference>
<name>A0A5N1JWD7_9HYPH</name>
<gene>
    <name evidence="2" type="ORF">F3W84_10635</name>
</gene>
<protein>
    <submittedName>
        <fullName evidence="2">Uncharacterized protein</fullName>
    </submittedName>
</protein>
<reference evidence="2 3" key="1">
    <citation type="submission" date="2019-09" db="EMBL/GenBank/DDBJ databases">
        <title>Biological control of the noxious weed angled onion (Allium triquetrum) thwarted by endophytic bacteria in Victoria, Australia.</title>
        <authorList>
            <person name="Tehranchian P."/>
            <person name="Adair R.J."/>
            <person name="Van T.H."/>
            <person name="Morrison P.D."/>
            <person name="Williams H."/>
            <person name="Lawrie A.C."/>
        </authorList>
    </citation>
    <scope>NUCLEOTIDE SEQUENCE [LARGE SCALE GENOMIC DNA]</scope>
    <source>
        <strain evidence="2 3">RPTAtOch1</strain>
    </source>
</reference>
<organism evidence="2 3">
    <name type="scientific">Ochrobactrum quorumnocens</name>
    <dbReference type="NCBI Taxonomy" id="271865"/>
    <lineage>
        <taxon>Bacteria</taxon>
        <taxon>Pseudomonadati</taxon>
        <taxon>Pseudomonadota</taxon>
        <taxon>Alphaproteobacteria</taxon>
        <taxon>Hyphomicrobiales</taxon>
        <taxon>Brucellaceae</taxon>
        <taxon>Brucella/Ochrobactrum group</taxon>
        <taxon>Ochrobactrum</taxon>
    </lineage>
</organism>
<evidence type="ECO:0000313" key="2">
    <source>
        <dbReference type="EMBL" id="KAA9368336.1"/>
    </source>
</evidence>
<accession>A0A5N1JWD7</accession>
<dbReference type="AlphaFoldDB" id="A0A5N1JWD7"/>
<keyword evidence="3" id="KW-1185">Reference proteome</keyword>
<keyword evidence="1" id="KW-1133">Transmembrane helix</keyword>
<evidence type="ECO:0000256" key="1">
    <source>
        <dbReference type="SAM" id="Phobius"/>
    </source>
</evidence>
<keyword evidence="1" id="KW-0812">Transmembrane</keyword>
<feature type="transmembrane region" description="Helical" evidence="1">
    <location>
        <begin position="158"/>
        <end position="180"/>
    </location>
</feature>
<proteinExistence type="predicted"/>
<comment type="caution">
    <text evidence="2">The sequence shown here is derived from an EMBL/GenBank/DDBJ whole genome shotgun (WGS) entry which is preliminary data.</text>
</comment>
<keyword evidence="1" id="KW-0472">Membrane</keyword>
<feature type="transmembrane region" description="Helical" evidence="1">
    <location>
        <begin position="64"/>
        <end position="87"/>
    </location>
</feature>